<dbReference type="PROSITE" id="PS00165">
    <property type="entry name" value="DEHYDRATASE_SER_THR"/>
    <property type="match status" value="1"/>
</dbReference>
<accession>A0A1V0UFM7</accession>
<evidence type="ECO:0000256" key="2">
    <source>
        <dbReference type="ARBA" id="ARBA00022898"/>
    </source>
</evidence>
<protein>
    <submittedName>
        <fullName evidence="5">Threonine synthase</fullName>
    </submittedName>
</protein>
<dbReference type="InterPro" id="IPR000634">
    <property type="entry name" value="Ser/Thr_deHydtase_PyrdxlP-BS"/>
</dbReference>
<dbReference type="PANTHER" id="PTHR48078:SF6">
    <property type="entry name" value="L-THREONINE DEHYDRATASE CATABOLIC TDCB"/>
    <property type="match status" value="1"/>
</dbReference>
<dbReference type="EMBL" id="CP020570">
    <property type="protein sequence ID" value="ARF64053.1"/>
    <property type="molecule type" value="Genomic_DNA"/>
</dbReference>
<keyword evidence="2" id="KW-0663">Pyridoxal phosphate</keyword>
<reference evidence="5 6" key="1">
    <citation type="submission" date="2017-03" db="EMBL/GenBank/DDBJ databases">
        <title>Complete Genome Sequence of a natural compounds producer, Streptomyces violaceus S21.</title>
        <authorList>
            <person name="Zhong C."/>
            <person name="Zhao Z."/>
            <person name="Fu J."/>
            <person name="Zong G."/>
            <person name="Qin R."/>
            <person name="Cao G."/>
        </authorList>
    </citation>
    <scope>NUCLEOTIDE SEQUENCE [LARGE SCALE GENOMIC DNA]</scope>
    <source>
        <strain evidence="5 6">S21</strain>
    </source>
</reference>
<evidence type="ECO:0000259" key="4">
    <source>
        <dbReference type="Pfam" id="PF00291"/>
    </source>
</evidence>
<dbReference type="PANTHER" id="PTHR48078">
    <property type="entry name" value="THREONINE DEHYDRATASE, MITOCHONDRIAL-RELATED"/>
    <property type="match status" value="1"/>
</dbReference>
<evidence type="ECO:0000256" key="1">
    <source>
        <dbReference type="ARBA" id="ARBA00001933"/>
    </source>
</evidence>
<feature type="domain" description="Tryptophan synthase beta chain-like PALP" evidence="4">
    <location>
        <begin position="341"/>
        <end position="421"/>
    </location>
</feature>
<comment type="cofactor">
    <cofactor evidence="1">
        <name>pyridoxal 5'-phosphate</name>
        <dbReference type="ChEBI" id="CHEBI:597326"/>
    </cofactor>
</comment>
<dbReference type="Pfam" id="PF00291">
    <property type="entry name" value="PALP"/>
    <property type="match status" value="2"/>
</dbReference>
<dbReference type="GO" id="GO:0003941">
    <property type="term" value="F:L-serine ammonia-lyase activity"/>
    <property type="evidence" value="ECO:0007669"/>
    <property type="project" value="TreeGrafter"/>
</dbReference>
<dbReference type="InterPro" id="IPR001926">
    <property type="entry name" value="TrpB-like_PALP"/>
</dbReference>
<dbReference type="AlphaFoldDB" id="A0A1V0UFM7"/>
<name>A0A1V0UFM7_STRVN</name>
<gene>
    <name evidence="5" type="ORF">B1H20_23735</name>
</gene>
<proteinExistence type="predicted"/>
<dbReference type="CDD" id="cd01563">
    <property type="entry name" value="Thr-synth_1"/>
    <property type="match status" value="1"/>
</dbReference>
<dbReference type="Gene3D" id="3.40.50.1100">
    <property type="match status" value="3"/>
</dbReference>
<dbReference type="GO" id="GO:0009097">
    <property type="term" value="P:isoleucine biosynthetic process"/>
    <property type="evidence" value="ECO:0007669"/>
    <property type="project" value="TreeGrafter"/>
</dbReference>
<dbReference type="Proteomes" id="UP000192445">
    <property type="component" value="Chromosome"/>
</dbReference>
<dbReference type="SUPFAM" id="SSF53686">
    <property type="entry name" value="Tryptophan synthase beta subunit-like PLP-dependent enzymes"/>
    <property type="match status" value="1"/>
</dbReference>
<evidence type="ECO:0000313" key="5">
    <source>
        <dbReference type="EMBL" id="ARF64053.1"/>
    </source>
</evidence>
<sequence>MPDMLADMTSYHCPVDGTRSAITALTWCCPVCRGPWDLDFTPARGVAANALAGRADSLWRYKEFLPLDTSAISLGEGRTPLVPLTDTVSAKLDFLMPTLSFKDRGAVMLGELARRLGPDRVVADSSGNAGTSFAAYCARAGLPCTVYVPEGTSAKKTEQIRAHGARLVTVPGGREATARAARAAADEPGVFYASHVFNPYFLHGTKTYAYELWEDLGGRLPEALAVPVGNGTLLLGVALAVAELRALGLITDRPRLIAVQAEAVSPLAAAFRAGADDLLPVGAGDLLRDGEGGADGLLPDGGTVPGGDVGAGGVPGTGGGAGAGGVRGAGGNAAGGAGGVEPATLAEGIAIPRPPRARQILAAVRESGGTFLTVPEDGIREAQRDLAARGLFVETTGVACWAAVRAGGDAVRGEVVVPLCGSGLKTGMAASA</sequence>
<feature type="domain" description="Tryptophan synthase beta chain-like PALP" evidence="4">
    <location>
        <begin position="72"/>
        <end position="277"/>
    </location>
</feature>
<dbReference type="GO" id="GO:0030170">
    <property type="term" value="F:pyridoxal phosphate binding"/>
    <property type="evidence" value="ECO:0007669"/>
    <property type="project" value="InterPro"/>
</dbReference>
<evidence type="ECO:0000313" key="6">
    <source>
        <dbReference type="Proteomes" id="UP000192445"/>
    </source>
</evidence>
<dbReference type="STRING" id="1935.B1H20_23735"/>
<organism evidence="5 6">
    <name type="scientific">Streptomyces violaceoruber</name>
    <dbReference type="NCBI Taxonomy" id="1935"/>
    <lineage>
        <taxon>Bacteria</taxon>
        <taxon>Bacillati</taxon>
        <taxon>Actinomycetota</taxon>
        <taxon>Actinomycetes</taxon>
        <taxon>Kitasatosporales</taxon>
        <taxon>Streptomycetaceae</taxon>
        <taxon>Streptomyces</taxon>
        <taxon>Streptomyces violaceoruber group</taxon>
    </lineage>
</organism>
<evidence type="ECO:0000256" key="3">
    <source>
        <dbReference type="ARBA" id="ARBA00023239"/>
    </source>
</evidence>
<dbReference type="InterPro" id="IPR036052">
    <property type="entry name" value="TrpB-like_PALP_sf"/>
</dbReference>
<dbReference type="GO" id="GO:0004794">
    <property type="term" value="F:threonine deaminase activity"/>
    <property type="evidence" value="ECO:0007669"/>
    <property type="project" value="TreeGrafter"/>
</dbReference>
<dbReference type="InterPro" id="IPR050147">
    <property type="entry name" value="Ser/Thr_Dehydratase"/>
</dbReference>
<keyword evidence="3" id="KW-0456">Lyase</keyword>
<dbReference type="GO" id="GO:0006565">
    <property type="term" value="P:L-serine catabolic process"/>
    <property type="evidence" value="ECO:0007669"/>
    <property type="project" value="TreeGrafter"/>
</dbReference>
<dbReference type="KEGG" id="svu:B1H20_23735"/>
<dbReference type="GO" id="GO:0006567">
    <property type="term" value="P:L-threonine catabolic process"/>
    <property type="evidence" value="ECO:0007669"/>
    <property type="project" value="TreeGrafter"/>
</dbReference>